<feature type="transmembrane region" description="Helical" evidence="1">
    <location>
        <begin position="31"/>
        <end position="55"/>
    </location>
</feature>
<protein>
    <submittedName>
        <fullName evidence="2">Uncharacterized protein</fullName>
    </submittedName>
</protein>
<keyword evidence="3" id="KW-1185">Reference proteome</keyword>
<dbReference type="Proteomes" id="UP001213799">
    <property type="component" value="Unassembled WGS sequence"/>
</dbReference>
<name>A0AAD6EA50_9EURO</name>
<evidence type="ECO:0000313" key="2">
    <source>
        <dbReference type="EMBL" id="KAJ5607071.1"/>
    </source>
</evidence>
<proteinExistence type="predicted"/>
<dbReference type="GeneID" id="81584990"/>
<reference evidence="2" key="1">
    <citation type="journal article" date="2023" name="IMA Fungus">
        <title>Comparative genomic study of the Penicillium genus elucidates a diverse pangenome and 15 lateral gene transfer events.</title>
        <authorList>
            <person name="Petersen C."/>
            <person name="Sorensen T."/>
            <person name="Nielsen M.R."/>
            <person name="Sondergaard T.E."/>
            <person name="Sorensen J.L."/>
            <person name="Fitzpatrick D.A."/>
            <person name="Frisvad J.C."/>
            <person name="Nielsen K.L."/>
        </authorList>
    </citation>
    <scope>NUCLEOTIDE SEQUENCE</scope>
    <source>
        <strain evidence="2">IBT 12815</strain>
    </source>
</reference>
<keyword evidence="1" id="KW-0472">Membrane</keyword>
<evidence type="ECO:0000256" key="1">
    <source>
        <dbReference type="SAM" id="Phobius"/>
    </source>
</evidence>
<sequence length="70" mass="7510">MIGYIFLTASGVDRAANLAPKKQPSQVTSKLMVTAAAVLDPMLAFGIGPLAFIILREVHDIHINEDSDSE</sequence>
<reference evidence="2" key="2">
    <citation type="submission" date="2023-01" db="EMBL/GenBank/DDBJ databases">
        <authorList>
            <person name="Petersen C."/>
        </authorList>
    </citation>
    <scope>NUCLEOTIDE SEQUENCE</scope>
    <source>
        <strain evidence="2">IBT 12815</strain>
    </source>
</reference>
<gene>
    <name evidence="2" type="ORF">N7537_003690</name>
</gene>
<dbReference type="RefSeq" id="XP_056754496.1">
    <property type="nucleotide sequence ID" value="XM_056894748.1"/>
</dbReference>
<keyword evidence="1" id="KW-0812">Transmembrane</keyword>
<dbReference type="EMBL" id="JAQJAE010000002">
    <property type="protein sequence ID" value="KAJ5607071.1"/>
    <property type="molecule type" value="Genomic_DNA"/>
</dbReference>
<keyword evidence="1" id="KW-1133">Transmembrane helix</keyword>
<dbReference type="AlphaFoldDB" id="A0AAD6EA50"/>
<comment type="caution">
    <text evidence="2">The sequence shown here is derived from an EMBL/GenBank/DDBJ whole genome shotgun (WGS) entry which is preliminary data.</text>
</comment>
<evidence type="ECO:0000313" key="3">
    <source>
        <dbReference type="Proteomes" id="UP001213799"/>
    </source>
</evidence>
<accession>A0AAD6EA50</accession>
<organism evidence="2 3">
    <name type="scientific">Penicillium hordei</name>
    <dbReference type="NCBI Taxonomy" id="40994"/>
    <lineage>
        <taxon>Eukaryota</taxon>
        <taxon>Fungi</taxon>
        <taxon>Dikarya</taxon>
        <taxon>Ascomycota</taxon>
        <taxon>Pezizomycotina</taxon>
        <taxon>Eurotiomycetes</taxon>
        <taxon>Eurotiomycetidae</taxon>
        <taxon>Eurotiales</taxon>
        <taxon>Aspergillaceae</taxon>
        <taxon>Penicillium</taxon>
    </lineage>
</organism>